<evidence type="ECO:0000256" key="1">
    <source>
        <dbReference type="SAM" id="MobiDB-lite"/>
    </source>
</evidence>
<evidence type="ECO:0000313" key="3">
    <source>
        <dbReference type="Proteomes" id="UP001208570"/>
    </source>
</evidence>
<feature type="non-terminal residue" evidence="2">
    <location>
        <position position="1"/>
    </location>
</feature>
<comment type="caution">
    <text evidence="2">The sequence shown here is derived from an EMBL/GenBank/DDBJ whole genome shotgun (WGS) entry which is preliminary data.</text>
</comment>
<proteinExistence type="predicted"/>
<reference evidence="2" key="1">
    <citation type="journal article" date="2023" name="Mol. Biol. Evol.">
        <title>Third-Generation Sequencing Reveals the Adaptive Role of the Epigenome in Three Deep-Sea Polychaetes.</title>
        <authorList>
            <person name="Perez M."/>
            <person name="Aroh O."/>
            <person name="Sun Y."/>
            <person name="Lan Y."/>
            <person name="Juniper S.K."/>
            <person name="Young C.R."/>
            <person name="Angers B."/>
            <person name="Qian P.Y."/>
        </authorList>
    </citation>
    <scope>NUCLEOTIDE SEQUENCE</scope>
    <source>
        <strain evidence="2">P08H-3</strain>
    </source>
</reference>
<feature type="region of interest" description="Disordered" evidence="1">
    <location>
        <begin position="284"/>
        <end position="312"/>
    </location>
</feature>
<gene>
    <name evidence="2" type="ORF">LSH36_690g03072</name>
</gene>
<sequence>PLPKHITNNCKMTWGKGVRQHKRGAADVEYEPSVGPKTARAVYSAMNDANDLSLASRRQDQKLLNDIQIRMHKLDFDNVKPGTDVKVKTGFRRFIYGYKPPLEKETMLERRKDELRYPWPNRDNIYRSPRKDKAVVLGRRRDGNVVEEADDHYPQHDPFGLYRPHEKRLKSWSSGPKDWDAEPVRRPLSSSTSAVLARLHAKSKSLFADAGRDDGEYIADYVEQISQPIRRSGPIDIYVPATDGEYQFVGGGVDLDPETARKIRNSRDEIQQFDRLLEATFPHRPRTTSRYAARPSPTTPAYYSRYSKSDPEDDVIDQDNAAFIKPPRRESRPRTRSFYQRRTSVPAISSLPISGSRSLADEEFELVFPEKLSVKHLPPCARRAYHRGYLQRSSSLPPSTDEIPARLSTAYRGPAMSSWRTSTAGGDFIGFGSPLLRVVDTGAPIKPRYYSSPYMANTEAPSRPPNPAPVASYWWPYEGDYAPAPITSGFRASSEPKRFMPSSSLAVRQARESLNRIEWVRDSPRAARRTSYNYALTSSRPPPVPRSTRLHEIEVERACFDGLSRGWVV</sequence>
<organism evidence="2 3">
    <name type="scientific">Paralvinella palmiformis</name>
    <dbReference type="NCBI Taxonomy" id="53620"/>
    <lineage>
        <taxon>Eukaryota</taxon>
        <taxon>Metazoa</taxon>
        <taxon>Spiralia</taxon>
        <taxon>Lophotrochozoa</taxon>
        <taxon>Annelida</taxon>
        <taxon>Polychaeta</taxon>
        <taxon>Sedentaria</taxon>
        <taxon>Canalipalpata</taxon>
        <taxon>Terebellida</taxon>
        <taxon>Terebelliformia</taxon>
        <taxon>Alvinellidae</taxon>
        <taxon>Paralvinella</taxon>
    </lineage>
</organism>
<dbReference type="AlphaFoldDB" id="A0AAD9MW78"/>
<keyword evidence="3" id="KW-1185">Reference proteome</keyword>
<dbReference type="EMBL" id="JAODUP010000690">
    <property type="protein sequence ID" value="KAK2145284.1"/>
    <property type="molecule type" value="Genomic_DNA"/>
</dbReference>
<name>A0AAD9MW78_9ANNE</name>
<dbReference type="Proteomes" id="UP001208570">
    <property type="component" value="Unassembled WGS sequence"/>
</dbReference>
<accession>A0AAD9MW78</accession>
<evidence type="ECO:0000313" key="2">
    <source>
        <dbReference type="EMBL" id="KAK2145284.1"/>
    </source>
</evidence>
<protein>
    <submittedName>
        <fullName evidence="2">Uncharacterized protein</fullName>
    </submittedName>
</protein>